<dbReference type="EMBL" id="CP041054">
    <property type="protein sequence ID" value="QDE47491.1"/>
    <property type="molecule type" value="Genomic_DNA"/>
</dbReference>
<accession>A0A4Y5ZPI2</accession>
<gene>
    <name evidence="2" type="ORF">EIN43_14285</name>
</gene>
<feature type="compositionally biased region" description="Basic and acidic residues" evidence="1">
    <location>
        <begin position="95"/>
        <end position="114"/>
    </location>
</feature>
<evidence type="ECO:0000313" key="2">
    <source>
        <dbReference type="EMBL" id="QDE47491.1"/>
    </source>
</evidence>
<sequence length="131" mass="14653">MRTRIKNKTSAPNPVSEPLTVTTLTELATISNMSFISEIQSYSQYAPVNEITEKEEKDCQIHNTTVLRALLLIIPAMAKLRIFPLGSSETYGKLPRSDEHSAPTPDKIRAQPQKNLDEVAKAMMEGDKDEH</sequence>
<dbReference type="Proteomes" id="UP000318237">
    <property type="component" value="Chromosome"/>
</dbReference>
<organism evidence="2 3">
    <name type="scientific">Enterobacter hormaechei</name>
    <dbReference type="NCBI Taxonomy" id="158836"/>
    <lineage>
        <taxon>Bacteria</taxon>
        <taxon>Pseudomonadati</taxon>
        <taxon>Pseudomonadota</taxon>
        <taxon>Gammaproteobacteria</taxon>
        <taxon>Enterobacterales</taxon>
        <taxon>Enterobacteriaceae</taxon>
        <taxon>Enterobacter</taxon>
        <taxon>Enterobacter cloacae complex</taxon>
    </lineage>
</organism>
<evidence type="ECO:0000313" key="3">
    <source>
        <dbReference type="Proteomes" id="UP000318237"/>
    </source>
</evidence>
<proteinExistence type="predicted"/>
<name>A0A4Y5ZPI2_9ENTR</name>
<protein>
    <submittedName>
        <fullName evidence="2">Uncharacterized protein</fullName>
    </submittedName>
</protein>
<feature type="region of interest" description="Disordered" evidence="1">
    <location>
        <begin position="88"/>
        <end position="114"/>
    </location>
</feature>
<reference evidence="2 3" key="1">
    <citation type="submission" date="2019-06" db="EMBL/GenBank/DDBJ databases">
        <title>Whole genome sequencing of XDR Enterobacter.</title>
        <authorList>
            <person name="Gnana Soundari P."/>
            <person name="Vijayakumar R."/>
            <person name="Krishnan P."/>
        </authorList>
    </citation>
    <scope>NUCLEOTIDE SEQUENCE [LARGE SCALE GENOMIC DNA]</scope>
    <source>
        <strain evidence="2 3">C126</strain>
    </source>
</reference>
<evidence type="ECO:0000256" key="1">
    <source>
        <dbReference type="SAM" id="MobiDB-lite"/>
    </source>
</evidence>
<dbReference type="AlphaFoldDB" id="A0A4Y5ZPI2"/>